<dbReference type="Pfam" id="PF00669">
    <property type="entry name" value="Flagellin_N"/>
    <property type="match status" value="1"/>
</dbReference>
<reference evidence="4" key="1">
    <citation type="submission" date="2016-10" db="EMBL/GenBank/DDBJ databases">
        <title>Sequence of Gallionella enrichment culture.</title>
        <authorList>
            <person name="Poehlein A."/>
            <person name="Muehling M."/>
            <person name="Daniel R."/>
        </authorList>
    </citation>
    <scope>NUCLEOTIDE SEQUENCE</scope>
</reference>
<proteinExistence type="predicted"/>
<evidence type="ECO:0000256" key="1">
    <source>
        <dbReference type="ARBA" id="ARBA00023143"/>
    </source>
</evidence>
<feature type="domain" description="Flagellin C-terminal" evidence="3">
    <location>
        <begin position="187"/>
        <end position="262"/>
    </location>
</feature>
<dbReference type="InterPro" id="IPR046358">
    <property type="entry name" value="Flagellin_C"/>
</dbReference>
<dbReference type="PANTHER" id="PTHR42792:SF2">
    <property type="entry name" value="FLAGELLIN"/>
    <property type="match status" value="1"/>
</dbReference>
<dbReference type="Gene3D" id="1.20.1330.10">
    <property type="entry name" value="f41 fragment of flagellin, N-terminal domain"/>
    <property type="match status" value="1"/>
</dbReference>
<name>A0A1J5SF43_9ZZZZ</name>
<dbReference type="EMBL" id="MLJW01000096">
    <property type="protein sequence ID" value="OIR00324.1"/>
    <property type="molecule type" value="Genomic_DNA"/>
</dbReference>
<sequence length="271" mass="27004">MTTVSSVGSSALQGLLVAEALFSQASSRIASGSALPSDNPANTAVAVAQQTSLSQYNAAMQNNSLASGSVSVGLGALQSANSTLVQMQSIASQAMSANAGTRATLASQYDALAQQVTGYVNAANFNGVNLVSSSSTSMAVNQYGGGTSTLTVNGSNNTASGLGLQQATGAWTSGSGGTAAIQASMNSLTSAMNQISQSVSQLGAAQSALSTGASALQAYSTSAQSALSQLTGTDIGQQLINMKKASTQYQMSAYALATENKTKAYSLRMLG</sequence>
<evidence type="ECO:0000313" key="4">
    <source>
        <dbReference type="EMBL" id="OIR00324.1"/>
    </source>
</evidence>
<comment type="caution">
    <text evidence="4">The sequence shown here is derived from an EMBL/GenBank/DDBJ whole genome shotgun (WGS) entry which is preliminary data.</text>
</comment>
<dbReference type="PANTHER" id="PTHR42792">
    <property type="entry name" value="FLAGELLIN"/>
    <property type="match status" value="1"/>
</dbReference>
<evidence type="ECO:0000259" key="3">
    <source>
        <dbReference type="Pfam" id="PF00700"/>
    </source>
</evidence>
<keyword evidence="4" id="KW-0969">Cilium</keyword>
<accession>A0A1J5SF43</accession>
<dbReference type="SUPFAM" id="SSF64518">
    <property type="entry name" value="Phase 1 flagellin"/>
    <property type="match status" value="1"/>
</dbReference>
<dbReference type="InterPro" id="IPR001492">
    <property type="entry name" value="Flagellin"/>
</dbReference>
<organism evidence="4">
    <name type="scientific">mine drainage metagenome</name>
    <dbReference type="NCBI Taxonomy" id="410659"/>
    <lineage>
        <taxon>unclassified sequences</taxon>
        <taxon>metagenomes</taxon>
        <taxon>ecological metagenomes</taxon>
    </lineage>
</organism>
<protein>
    <submittedName>
        <fullName evidence="4">Putative flagellin YvzB</fullName>
    </submittedName>
</protein>
<dbReference type="AlphaFoldDB" id="A0A1J5SF43"/>
<dbReference type="InterPro" id="IPR001029">
    <property type="entry name" value="Flagellin_N"/>
</dbReference>
<dbReference type="Pfam" id="PF00700">
    <property type="entry name" value="Flagellin_C"/>
    <property type="match status" value="1"/>
</dbReference>
<dbReference type="GO" id="GO:0005198">
    <property type="term" value="F:structural molecule activity"/>
    <property type="evidence" value="ECO:0007669"/>
    <property type="project" value="InterPro"/>
</dbReference>
<evidence type="ECO:0000259" key="2">
    <source>
        <dbReference type="Pfam" id="PF00669"/>
    </source>
</evidence>
<feature type="domain" description="Flagellin N-terminal" evidence="2">
    <location>
        <begin position="10"/>
        <end position="135"/>
    </location>
</feature>
<keyword evidence="4" id="KW-0282">Flagellum</keyword>
<gene>
    <name evidence="4" type="primary">yvzB</name>
    <name evidence="4" type="ORF">GALL_175770</name>
</gene>
<dbReference type="GO" id="GO:0009288">
    <property type="term" value="C:bacterial-type flagellum"/>
    <property type="evidence" value="ECO:0007669"/>
    <property type="project" value="InterPro"/>
</dbReference>
<keyword evidence="1" id="KW-0975">Bacterial flagellum</keyword>
<keyword evidence="4" id="KW-0966">Cell projection</keyword>